<evidence type="ECO:0000313" key="10">
    <source>
        <dbReference type="EMBL" id="MBA4637812.1"/>
    </source>
</evidence>
<organism evidence="10">
    <name type="scientific">Opuntia streptacantha</name>
    <name type="common">Prickly pear cactus</name>
    <name type="synonym">Opuntia cardona</name>
    <dbReference type="NCBI Taxonomy" id="393608"/>
    <lineage>
        <taxon>Eukaryota</taxon>
        <taxon>Viridiplantae</taxon>
        <taxon>Streptophyta</taxon>
        <taxon>Embryophyta</taxon>
        <taxon>Tracheophyta</taxon>
        <taxon>Spermatophyta</taxon>
        <taxon>Magnoliopsida</taxon>
        <taxon>eudicotyledons</taxon>
        <taxon>Gunneridae</taxon>
        <taxon>Pentapetalae</taxon>
        <taxon>Caryophyllales</taxon>
        <taxon>Cactineae</taxon>
        <taxon>Cactaceae</taxon>
        <taxon>Opuntioideae</taxon>
        <taxon>Opuntia</taxon>
    </lineage>
</organism>
<feature type="domain" description="BED-type" evidence="9">
    <location>
        <begin position="13"/>
        <end position="71"/>
    </location>
</feature>
<keyword evidence="5" id="KW-0238">DNA-binding</keyword>
<dbReference type="GO" id="GO:0008270">
    <property type="term" value="F:zinc ion binding"/>
    <property type="evidence" value="ECO:0007669"/>
    <property type="project" value="UniProtKB-KW"/>
</dbReference>
<evidence type="ECO:0000256" key="1">
    <source>
        <dbReference type="ARBA" id="ARBA00004123"/>
    </source>
</evidence>
<reference evidence="10" key="2">
    <citation type="submission" date="2020-07" db="EMBL/GenBank/DDBJ databases">
        <authorList>
            <person name="Vera ALvarez R."/>
            <person name="Arias-Moreno D.M."/>
            <person name="Jimenez-Jacinto V."/>
            <person name="Jimenez-Bremont J.F."/>
            <person name="Swaminathan K."/>
            <person name="Moose S.P."/>
            <person name="Guerrero-Gonzalez M.L."/>
            <person name="Marino-Ramirez L."/>
            <person name="Landsman D."/>
            <person name="Rodriguez-Kessler M."/>
            <person name="Delgado-Sanchez P."/>
        </authorList>
    </citation>
    <scope>NUCLEOTIDE SEQUENCE</scope>
    <source>
        <tissue evidence="10">Cladode</tissue>
    </source>
</reference>
<evidence type="ECO:0000256" key="6">
    <source>
        <dbReference type="ARBA" id="ARBA00023242"/>
    </source>
</evidence>
<evidence type="ECO:0000256" key="7">
    <source>
        <dbReference type="PROSITE-ProRule" id="PRU00027"/>
    </source>
</evidence>
<evidence type="ECO:0000256" key="8">
    <source>
        <dbReference type="SAM" id="MobiDB-lite"/>
    </source>
</evidence>
<name>A0A7C8Z9L6_OPUST</name>
<feature type="region of interest" description="Disordered" evidence="8">
    <location>
        <begin position="132"/>
        <end position="180"/>
    </location>
</feature>
<dbReference type="GO" id="GO:0003677">
    <property type="term" value="F:DNA binding"/>
    <property type="evidence" value="ECO:0007669"/>
    <property type="project" value="UniProtKB-KW"/>
</dbReference>
<dbReference type="AlphaFoldDB" id="A0A7C8Z9L6"/>
<protein>
    <recommendedName>
        <fullName evidence="9">BED-type domain-containing protein</fullName>
    </recommendedName>
</protein>
<dbReference type="EMBL" id="GISG01107078">
    <property type="protein sequence ID" value="MBA4637814.1"/>
    <property type="molecule type" value="Transcribed_RNA"/>
</dbReference>
<dbReference type="InterPro" id="IPR008906">
    <property type="entry name" value="HATC_C_dom"/>
</dbReference>
<keyword evidence="6" id="KW-0539">Nucleus</keyword>
<dbReference type="SUPFAM" id="SSF53098">
    <property type="entry name" value="Ribonuclease H-like"/>
    <property type="match status" value="1"/>
</dbReference>
<evidence type="ECO:0000256" key="4">
    <source>
        <dbReference type="ARBA" id="ARBA00022833"/>
    </source>
</evidence>
<dbReference type="Pfam" id="PF04937">
    <property type="entry name" value="DUF659"/>
    <property type="match status" value="1"/>
</dbReference>
<evidence type="ECO:0000256" key="2">
    <source>
        <dbReference type="ARBA" id="ARBA00022723"/>
    </source>
</evidence>
<dbReference type="Pfam" id="PF05699">
    <property type="entry name" value="Dimer_Tnp_hAT"/>
    <property type="match status" value="1"/>
</dbReference>
<proteinExistence type="predicted"/>
<dbReference type="InterPro" id="IPR003656">
    <property type="entry name" value="Znf_BED"/>
</dbReference>
<dbReference type="PANTHER" id="PTHR32166">
    <property type="entry name" value="OSJNBA0013A04.12 PROTEIN"/>
    <property type="match status" value="1"/>
</dbReference>
<evidence type="ECO:0000256" key="5">
    <source>
        <dbReference type="ARBA" id="ARBA00023125"/>
    </source>
</evidence>
<accession>A0A7C8Z9L6</accession>
<dbReference type="InterPro" id="IPR007021">
    <property type="entry name" value="DUF659"/>
</dbReference>
<dbReference type="GO" id="GO:0046983">
    <property type="term" value="F:protein dimerization activity"/>
    <property type="evidence" value="ECO:0007669"/>
    <property type="project" value="InterPro"/>
</dbReference>
<keyword evidence="4" id="KW-0862">Zinc</keyword>
<evidence type="ECO:0000259" key="9">
    <source>
        <dbReference type="PROSITE" id="PS50808"/>
    </source>
</evidence>
<keyword evidence="2" id="KW-0479">Metal-binding</keyword>
<dbReference type="EMBL" id="GISG01107076">
    <property type="protein sequence ID" value="MBA4637812.1"/>
    <property type="molecule type" value="Transcribed_RNA"/>
</dbReference>
<comment type="subcellular location">
    <subcellularLocation>
        <location evidence="1">Nucleus</location>
    </subcellularLocation>
</comment>
<reference evidence="10" key="1">
    <citation type="journal article" date="2013" name="J. Plant Res.">
        <title>Effect of fungi and light on seed germination of three Opuntia species from semiarid lands of central Mexico.</title>
        <authorList>
            <person name="Delgado-Sanchez P."/>
            <person name="Jimenez-Bremont J.F."/>
            <person name="Guerrero-Gonzalez Mde L."/>
            <person name="Flores J."/>
        </authorList>
    </citation>
    <scope>NUCLEOTIDE SEQUENCE</scope>
    <source>
        <tissue evidence="10">Cladode</tissue>
    </source>
</reference>
<keyword evidence="3 7" id="KW-0863">Zinc-finger</keyword>
<dbReference type="InterPro" id="IPR012337">
    <property type="entry name" value="RNaseH-like_sf"/>
</dbReference>
<evidence type="ECO:0000256" key="3">
    <source>
        <dbReference type="ARBA" id="ARBA00022771"/>
    </source>
</evidence>
<sequence>MSSGFEPVPISSQKHDPAWRHCQMFKDGDRVQLKCVYCAKIFRGGGIHRIKEHLACQKGNASTCHRVPPDVRQAMQESLDGVVVKKRKKQKLADEINTPTGINPVSNDDVDTFGNECGVNTEVHLIVNPDALEPNSSFMTPPEEGMSVKLPEKRKRGRPPKNSFTSHPANGDSVPVTDGHIVPSNEIDVTPLKKVSSPVHLAIGRFLYDIGVPLDAVNSVYFQPMVDAIASEGPGILAPSHHDLRGWVLKSAVDEVKADMDYCTRAWVRTGCSVLVEECNTGKGTTFLNFLVYCPEGTMFLKSVNVTNTIGELEPMYEMLKQVVEEVGVRNVLQVITPIEEYYATAGRKLSETYPTLYWAPCASSSIILMLQDFGNFEWINSTLEQCKSITRFIYNHSVVLNMMRRYTFGMDLVVPDISPFAANFRTVKRMVDFKHNLQALVTSQEWVDSHYSKKEGGLTVLDLISDDSFWSSCNQVVQITNPLLRVLSIVSSEKKPAMGYVYAGMYRAKVSLKKELRKKNDYLTYWNVIDQRWAHHQLALYAAGFYLNPKFFYSIEGDMPGAIVSGMFDCIERLVPDTKIQDKIIKELNSYKTAAGDFGRKMAIRARESLLPSEWWSTYGGACPNLSRLAVRVLSQCCSLMQCRRDLIPLEQMHHMTNSLEHQRLNDQVFTQYNLRLRQMAQRCKEHDNMDPISVENHSSVHEWIARKGLCLDDHASFDWLSIEPPSSNKMLLRSSADEVEELAGGFDDYEIFGGAKDDEDTLED</sequence>
<dbReference type="GO" id="GO:0005634">
    <property type="term" value="C:nucleus"/>
    <property type="evidence" value="ECO:0007669"/>
    <property type="project" value="UniProtKB-SubCell"/>
</dbReference>
<dbReference type="PANTHER" id="PTHR32166:SF88">
    <property type="entry name" value="HAT TRANSPOSON SUPERFAMILY"/>
    <property type="match status" value="1"/>
</dbReference>
<dbReference type="PROSITE" id="PS50808">
    <property type="entry name" value="ZF_BED"/>
    <property type="match status" value="1"/>
</dbReference>